<evidence type="ECO:0000256" key="4">
    <source>
        <dbReference type="ARBA" id="ARBA00022723"/>
    </source>
</evidence>
<dbReference type="Pfam" id="PF00078">
    <property type="entry name" value="RVT_1"/>
    <property type="match status" value="1"/>
</dbReference>
<dbReference type="GO" id="GO:0051607">
    <property type="term" value="P:defense response to virus"/>
    <property type="evidence" value="ECO:0007669"/>
    <property type="project" value="UniProtKB-KW"/>
</dbReference>
<dbReference type="GO" id="GO:0003964">
    <property type="term" value="F:RNA-directed DNA polymerase activity"/>
    <property type="evidence" value="ECO:0007669"/>
    <property type="project" value="UniProtKB-KW"/>
</dbReference>
<dbReference type="EMBL" id="QEKT01000010">
    <property type="protein sequence ID" value="PVY82832.1"/>
    <property type="molecule type" value="Genomic_DNA"/>
</dbReference>
<dbReference type="CDD" id="cd03487">
    <property type="entry name" value="RT_Bac_retron_II"/>
    <property type="match status" value="1"/>
</dbReference>
<dbReference type="OrthoDB" id="9788687at2"/>
<sequence length="445" mass="52353">MKKDFTNISTYQEFIEYIKSFSEYQYLTRTLSKDFLQRINETQNMGDFYTTKMISKKAGGNRELAIPIEELKHLQKALLGVLKKYQRLSIRKSKWSSNYDYISPAFKSIKIGSHNKFYVNKLDLKNRHTKGIPSHVVHASHHTNKKLVITFDFENFFTTIRPNRIRGIFKGYFKFSDFVCTLLTSITTHFKVGLPQGAPTSPYLSNLATYEFDKAFHKECKKLGIYYSRYADDVALSTNNYSVLYNNSIFSEKPKNGKRLQFCDYLNNLLEQNHLTIKGSKTRVMSYWNRQVVTGIVVNKKISIGKDELVRARSVLINIGKTLTILDYRMGIIAVDKQIKKFYDEYQLRNSHEEELQTIRDDNERSLCMLCIALLTIHSLIEYYSQVMPTNSKLIKIKELYNSIQYNLFYNKNYRHIIIKNNHLFKFNLHSFPIFLIEKLNFQSH</sequence>
<dbReference type="PROSITE" id="PS50878">
    <property type="entry name" value="RT_POL"/>
    <property type="match status" value="1"/>
</dbReference>
<reference evidence="11 12" key="1">
    <citation type="submission" date="2018-04" db="EMBL/GenBank/DDBJ databases">
        <title>Genomic Encyclopedia of Type Strains, Phase IV (KMG-IV): sequencing the most valuable type-strain genomes for metagenomic binning, comparative biology and taxonomic classification.</title>
        <authorList>
            <person name="Goeker M."/>
        </authorList>
    </citation>
    <scope>NUCLEOTIDE SEQUENCE [LARGE SCALE GENOMIC DNA]</scope>
    <source>
        <strain evidence="11 12">DSM 28795</strain>
    </source>
</reference>
<dbReference type="RefSeq" id="WP_089940359.1">
    <property type="nucleotide sequence ID" value="NZ_CAKOEX010000010.1"/>
</dbReference>
<accession>A0A2U1D5L6</accession>
<dbReference type="InterPro" id="IPR000123">
    <property type="entry name" value="Reverse_transcriptase_msDNA"/>
</dbReference>
<evidence type="ECO:0000313" key="11">
    <source>
        <dbReference type="EMBL" id="PVY82832.1"/>
    </source>
</evidence>
<evidence type="ECO:0000256" key="9">
    <source>
        <dbReference type="ARBA" id="ARBA00048173"/>
    </source>
</evidence>
<dbReference type="AlphaFoldDB" id="A0A2U1D5L6"/>
<evidence type="ECO:0000256" key="2">
    <source>
        <dbReference type="ARBA" id="ARBA00022679"/>
    </source>
</evidence>
<gene>
    <name evidence="11" type="ORF">C7384_11026</name>
</gene>
<keyword evidence="12" id="KW-1185">Reference proteome</keyword>
<proteinExistence type="inferred from homology"/>
<keyword evidence="2" id="KW-0808">Transferase</keyword>
<keyword evidence="7" id="KW-0051">Antiviral defense</keyword>
<dbReference type="InterPro" id="IPR000477">
    <property type="entry name" value="RT_dom"/>
</dbReference>
<dbReference type="GO" id="GO:0046872">
    <property type="term" value="F:metal ion binding"/>
    <property type="evidence" value="ECO:0007669"/>
    <property type="project" value="UniProtKB-KW"/>
</dbReference>
<dbReference type="SUPFAM" id="SSF56672">
    <property type="entry name" value="DNA/RNA polymerases"/>
    <property type="match status" value="1"/>
</dbReference>
<keyword evidence="6 11" id="KW-0695">RNA-directed DNA polymerase</keyword>
<evidence type="ECO:0000256" key="6">
    <source>
        <dbReference type="ARBA" id="ARBA00022918"/>
    </source>
</evidence>
<dbReference type="PANTHER" id="PTHR34047">
    <property type="entry name" value="NUCLEAR INTRON MATURASE 1, MITOCHONDRIAL-RELATED"/>
    <property type="match status" value="1"/>
</dbReference>
<protein>
    <recommendedName>
        <fullName evidence="1">RNA-directed DNA polymerase</fullName>
        <ecNumber evidence="1">2.7.7.49</ecNumber>
    </recommendedName>
</protein>
<dbReference type="InterPro" id="IPR043502">
    <property type="entry name" value="DNA/RNA_pol_sf"/>
</dbReference>
<comment type="catalytic activity">
    <reaction evidence="9">
        <text>DNA(n) + a 2'-deoxyribonucleoside 5'-triphosphate = DNA(n+1) + diphosphate</text>
        <dbReference type="Rhea" id="RHEA:22508"/>
        <dbReference type="Rhea" id="RHEA-COMP:17339"/>
        <dbReference type="Rhea" id="RHEA-COMP:17340"/>
        <dbReference type="ChEBI" id="CHEBI:33019"/>
        <dbReference type="ChEBI" id="CHEBI:61560"/>
        <dbReference type="ChEBI" id="CHEBI:173112"/>
        <dbReference type="EC" id="2.7.7.49"/>
    </reaction>
</comment>
<keyword evidence="4" id="KW-0479">Metal-binding</keyword>
<evidence type="ECO:0000256" key="8">
    <source>
        <dbReference type="ARBA" id="ARBA00034120"/>
    </source>
</evidence>
<dbReference type="EC" id="2.7.7.49" evidence="1"/>
<organism evidence="11 12">
    <name type="scientific">Convivina intestini</name>
    <dbReference type="NCBI Taxonomy" id="1505726"/>
    <lineage>
        <taxon>Bacteria</taxon>
        <taxon>Bacillati</taxon>
        <taxon>Bacillota</taxon>
        <taxon>Bacilli</taxon>
        <taxon>Lactobacillales</taxon>
        <taxon>Lactobacillaceae</taxon>
        <taxon>Convivina</taxon>
    </lineage>
</organism>
<evidence type="ECO:0000259" key="10">
    <source>
        <dbReference type="PROSITE" id="PS50878"/>
    </source>
</evidence>
<name>A0A2U1D5L6_9LACO</name>
<comment type="similarity">
    <text evidence="8">Belongs to the bacterial reverse transcriptase family.</text>
</comment>
<dbReference type="GO" id="GO:0003723">
    <property type="term" value="F:RNA binding"/>
    <property type="evidence" value="ECO:0007669"/>
    <property type="project" value="InterPro"/>
</dbReference>
<evidence type="ECO:0000256" key="1">
    <source>
        <dbReference type="ARBA" id="ARBA00012493"/>
    </source>
</evidence>
<dbReference type="InterPro" id="IPR051083">
    <property type="entry name" value="GrpII_Intron_Splice-Mob/Def"/>
</dbReference>
<keyword evidence="5" id="KW-0460">Magnesium</keyword>
<evidence type="ECO:0000256" key="3">
    <source>
        <dbReference type="ARBA" id="ARBA00022695"/>
    </source>
</evidence>
<dbReference type="PRINTS" id="PR00866">
    <property type="entry name" value="RNADNAPOLMS"/>
</dbReference>
<keyword evidence="3" id="KW-0548">Nucleotidyltransferase</keyword>
<feature type="domain" description="Reverse transcriptase" evidence="10">
    <location>
        <begin position="1"/>
        <end position="298"/>
    </location>
</feature>
<dbReference type="PANTHER" id="PTHR34047:SF7">
    <property type="entry name" value="RNA-DIRECTED DNA POLYMERASE"/>
    <property type="match status" value="1"/>
</dbReference>
<evidence type="ECO:0000256" key="5">
    <source>
        <dbReference type="ARBA" id="ARBA00022842"/>
    </source>
</evidence>
<comment type="caution">
    <text evidence="11">The sequence shown here is derived from an EMBL/GenBank/DDBJ whole genome shotgun (WGS) entry which is preliminary data.</text>
</comment>
<dbReference type="Proteomes" id="UP000245433">
    <property type="component" value="Unassembled WGS sequence"/>
</dbReference>
<evidence type="ECO:0000313" key="12">
    <source>
        <dbReference type="Proteomes" id="UP000245433"/>
    </source>
</evidence>
<evidence type="ECO:0000256" key="7">
    <source>
        <dbReference type="ARBA" id="ARBA00023118"/>
    </source>
</evidence>